<name>A0A2P5GS70_9ENTR</name>
<feature type="region of interest" description="Disordered" evidence="1">
    <location>
        <begin position="102"/>
        <end position="133"/>
    </location>
</feature>
<protein>
    <recommendedName>
        <fullName evidence="4">Type VI secretion system tip protein VgrG</fullName>
    </recommendedName>
</protein>
<dbReference type="EMBL" id="PQGD01000005">
    <property type="protein sequence ID" value="POP49366.1"/>
    <property type="molecule type" value="Genomic_DNA"/>
</dbReference>
<feature type="non-terminal residue" evidence="2">
    <location>
        <position position="1"/>
    </location>
</feature>
<evidence type="ECO:0000256" key="1">
    <source>
        <dbReference type="SAM" id="MobiDB-lite"/>
    </source>
</evidence>
<evidence type="ECO:0008006" key="4">
    <source>
        <dbReference type="Google" id="ProtNLM"/>
    </source>
</evidence>
<feature type="region of interest" description="Disordered" evidence="1">
    <location>
        <begin position="1"/>
        <end position="20"/>
    </location>
</feature>
<gene>
    <name evidence="2" type="ORF">CHU32_06785</name>
</gene>
<reference evidence="2 3" key="1">
    <citation type="submission" date="2018-01" db="EMBL/GenBank/DDBJ databases">
        <title>Superficieibacter electus gen. nov., sp. nov., an extended-spectrum beta-lactamase possessing member of the Enterobacteriaceae family, isolated from intensive care unit surfaces.</title>
        <authorList>
            <person name="Potter R.F."/>
            <person name="D'Souza A.W."/>
        </authorList>
    </citation>
    <scope>NUCLEOTIDE SEQUENCE [LARGE SCALE GENOMIC DNA]</scope>
    <source>
        <strain evidence="2 3">BP-1</strain>
    </source>
</reference>
<evidence type="ECO:0000313" key="2">
    <source>
        <dbReference type="EMBL" id="POP49366.1"/>
    </source>
</evidence>
<proteinExistence type="predicted"/>
<dbReference type="SUPFAM" id="SSF69349">
    <property type="entry name" value="Phage fibre proteins"/>
    <property type="match status" value="1"/>
</dbReference>
<feature type="compositionally biased region" description="Low complexity" evidence="1">
    <location>
        <begin position="107"/>
        <end position="120"/>
    </location>
</feature>
<dbReference type="Proteomes" id="UP000247005">
    <property type="component" value="Unassembled WGS sequence"/>
</dbReference>
<dbReference type="AlphaFoldDB" id="A0A2P5GS70"/>
<organism evidence="2 3">
    <name type="scientific">Superficieibacter electus</name>
    <dbReference type="NCBI Taxonomy" id="2022662"/>
    <lineage>
        <taxon>Bacteria</taxon>
        <taxon>Pseudomonadati</taxon>
        <taxon>Pseudomonadota</taxon>
        <taxon>Gammaproteobacteria</taxon>
        <taxon>Enterobacterales</taxon>
        <taxon>Enterobacteriaceae</taxon>
        <taxon>Superficieibacter</taxon>
    </lineage>
</organism>
<sequence length="156" mass="16014">VTVEGKQEQSTTGDHISRVGGTHSLEVKGDLARKVSGALGIKVDGDIVLESSSQISLKVGASFVVIQAGGVDIVGPKINLNGGGSAGTPVSVMQPGVLKALEDDNNNTESDNNTEPDNNTIPEQYNNEDGDAPAKSVCKECLKKAQEAAAAFAPRG</sequence>
<evidence type="ECO:0000313" key="3">
    <source>
        <dbReference type="Proteomes" id="UP000247005"/>
    </source>
</evidence>
<accession>A0A2P5GS70</accession>
<dbReference type="RefSeq" id="WP_103750814.1">
    <property type="nucleotide sequence ID" value="NZ_PQGD01000005.1"/>
</dbReference>
<comment type="caution">
    <text evidence="2">The sequence shown here is derived from an EMBL/GenBank/DDBJ whole genome shotgun (WGS) entry which is preliminary data.</text>
</comment>